<dbReference type="STRING" id="308745.A0A0F8X1Z4"/>
<gene>
    <name evidence="1" type="ORF">ARAM_003448</name>
</gene>
<organism evidence="1 2">
    <name type="scientific">Aspergillus rambellii</name>
    <dbReference type="NCBI Taxonomy" id="308745"/>
    <lineage>
        <taxon>Eukaryota</taxon>
        <taxon>Fungi</taxon>
        <taxon>Dikarya</taxon>
        <taxon>Ascomycota</taxon>
        <taxon>Pezizomycotina</taxon>
        <taxon>Eurotiomycetes</taxon>
        <taxon>Eurotiomycetidae</taxon>
        <taxon>Eurotiales</taxon>
        <taxon>Aspergillaceae</taxon>
        <taxon>Aspergillus</taxon>
        <taxon>Aspergillus subgen. Nidulantes</taxon>
    </lineage>
</organism>
<name>A0A0F8X1Z4_9EURO</name>
<comment type="caution">
    <text evidence="1">The sequence shown here is derived from an EMBL/GenBank/DDBJ whole genome shotgun (WGS) entry which is preliminary data.</text>
</comment>
<evidence type="ECO:0000313" key="1">
    <source>
        <dbReference type="EMBL" id="KKK23690.1"/>
    </source>
</evidence>
<protein>
    <submittedName>
        <fullName evidence="1">Uncharacterized protein</fullName>
    </submittedName>
</protein>
<accession>A0A0F8X1Z4</accession>
<evidence type="ECO:0000313" key="2">
    <source>
        <dbReference type="Proteomes" id="UP000034291"/>
    </source>
</evidence>
<dbReference type="EMBL" id="JZBS01001209">
    <property type="protein sequence ID" value="KKK23690.1"/>
    <property type="molecule type" value="Genomic_DNA"/>
</dbReference>
<sequence>MTTFTNEISAIAGPKTRRSEQFGKRLGVAKAGFKDVQQEIYKFRCHLAKSPKLKDLGRYQQLNMLEALDAYSLALFTRFLGWSDEEVKCS</sequence>
<dbReference type="AlphaFoldDB" id="A0A0F8X1Z4"/>
<dbReference type="Proteomes" id="UP000034291">
    <property type="component" value="Unassembled WGS sequence"/>
</dbReference>
<proteinExistence type="predicted"/>
<keyword evidence="2" id="KW-1185">Reference proteome</keyword>
<reference evidence="1 2" key="1">
    <citation type="submission" date="2015-02" db="EMBL/GenBank/DDBJ databases">
        <title>Draft Genome Sequences of Two Closely-Related Aflatoxigenic Aspergillus Species Obtained from the Cote d'Ivoire.</title>
        <authorList>
            <person name="Moore G.G."/>
            <person name="Beltz S.B."/>
            <person name="Mack B.M."/>
        </authorList>
    </citation>
    <scope>NUCLEOTIDE SEQUENCE [LARGE SCALE GENOMIC DNA]</scope>
    <source>
        <strain evidence="1 2">SRRC1468</strain>
    </source>
</reference>